<dbReference type="SUPFAM" id="SSF143968">
    <property type="entry name" value="UbiD C-terminal domain-like"/>
    <property type="match status" value="1"/>
</dbReference>
<organism evidence="1 2">
    <name type="scientific">Deinococcus sedimenti</name>
    <dbReference type="NCBI Taxonomy" id="1867090"/>
    <lineage>
        <taxon>Bacteria</taxon>
        <taxon>Thermotogati</taxon>
        <taxon>Deinococcota</taxon>
        <taxon>Deinococci</taxon>
        <taxon>Deinococcales</taxon>
        <taxon>Deinococcaceae</taxon>
        <taxon>Deinococcus</taxon>
    </lineage>
</organism>
<accession>A0ABQ2S4B4</accession>
<gene>
    <name evidence="1" type="ORF">GCM10008960_20380</name>
</gene>
<dbReference type="RefSeq" id="WP_189073057.1">
    <property type="nucleotide sequence ID" value="NZ_BMQN01000003.1"/>
</dbReference>
<keyword evidence="2" id="KW-1185">Reference proteome</keyword>
<comment type="caution">
    <text evidence="1">The sequence shown here is derived from an EMBL/GenBank/DDBJ whole genome shotgun (WGS) entry which is preliminary data.</text>
</comment>
<evidence type="ECO:0000313" key="1">
    <source>
        <dbReference type="EMBL" id="GGR93316.1"/>
    </source>
</evidence>
<proteinExistence type="predicted"/>
<reference evidence="2" key="1">
    <citation type="journal article" date="2019" name="Int. J. Syst. Evol. Microbiol.">
        <title>The Global Catalogue of Microorganisms (GCM) 10K type strain sequencing project: providing services to taxonomists for standard genome sequencing and annotation.</title>
        <authorList>
            <consortium name="The Broad Institute Genomics Platform"/>
            <consortium name="The Broad Institute Genome Sequencing Center for Infectious Disease"/>
            <person name="Wu L."/>
            <person name="Ma J."/>
        </authorList>
    </citation>
    <scope>NUCLEOTIDE SEQUENCE [LARGE SCALE GENOMIC DNA]</scope>
    <source>
        <strain evidence="2">JCM 31405</strain>
    </source>
</reference>
<dbReference type="Proteomes" id="UP000644548">
    <property type="component" value="Unassembled WGS sequence"/>
</dbReference>
<sequence length="207" mass="22056">MSTEHEAASRVPVLPHQPILSFKPLVLPSARRLVPLQVRVTVPVTGRDLPALLLSHGHGNSHVLSSLNGDAPLADRSEMSPKDDRIAAGVLLAAPGQGRDLAPTAAERYPVLHHTTFKTMAAPALVVVGDRDVDPAFSTRPDWRADAHLHSPGTTCLLTLHSAEHGLGGVAGYDAAETTDEHPGRVALLQRLTWAYLRTALEPTDSA</sequence>
<protein>
    <recommendedName>
        <fullName evidence="3">Alpha/beta hydrolase</fullName>
    </recommendedName>
</protein>
<evidence type="ECO:0008006" key="3">
    <source>
        <dbReference type="Google" id="ProtNLM"/>
    </source>
</evidence>
<name>A0ABQ2S4B4_9DEIO</name>
<evidence type="ECO:0000313" key="2">
    <source>
        <dbReference type="Proteomes" id="UP000644548"/>
    </source>
</evidence>
<dbReference type="EMBL" id="BMQN01000003">
    <property type="protein sequence ID" value="GGR93316.1"/>
    <property type="molecule type" value="Genomic_DNA"/>
</dbReference>